<evidence type="ECO:0000313" key="7">
    <source>
        <dbReference type="EMBL" id="AHC16483.1"/>
    </source>
</evidence>
<evidence type="ECO:0000256" key="2">
    <source>
        <dbReference type="ARBA" id="ARBA00022692"/>
    </source>
</evidence>
<comment type="subcellular location">
    <subcellularLocation>
        <location evidence="1">Membrane</location>
        <topology evidence="1">Multi-pass membrane protein</topology>
    </subcellularLocation>
</comment>
<keyword evidence="8" id="KW-1185">Reference proteome</keyword>
<evidence type="ECO:0000313" key="8">
    <source>
        <dbReference type="Proteomes" id="UP000018680"/>
    </source>
</evidence>
<evidence type="ECO:0000259" key="6">
    <source>
        <dbReference type="Pfam" id="PF04932"/>
    </source>
</evidence>
<feature type="transmembrane region" description="Helical" evidence="5">
    <location>
        <begin position="195"/>
        <end position="223"/>
    </location>
</feature>
<dbReference type="PANTHER" id="PTHR37422">
    <property type="entry name" value="TEICHURONIC ACID BIOSYNTHESIS PROTEIN TUAE"/>
    <property type="match status" value="1"/>
</dbReference>
<feature type="transmembrane region" description="Helical" evidence="5">
    <location>
        <begin position="336"/>
        <end position="355"/>
    </location>
</feature>
<dbReference type="AlphaFoldDB" id="V5WL73"/>
<dbReference type="InterPro" id="IPR007016">
    <property type="entry name" value="O-antigen_ligase-rel_domated"/>
</dbReference>
<dbReference type="InterPro" id="IPR051533">
    <property type="entry name" value="WaaL-like"/>
</dbReference>
<proteinExistence type="predicted"/>
<sequence>MGLNNHYMISPKFKKLPIWDKVFLITIAAGYISGGVSFGSVYLLHIMLAISLFVLLIRPAKYKIGYWDYKIAIYLLWVLYNFFTLLWSWELNYSINTFIIISIGSFVLYLTMVMSSDCNHIVPLFNLLAFVFLIEIAIACIEIITTFRWPFEVGYNNRFAATFIPTGFRGNPNNLTTVLLMAAPFVLSLKYKWKYLIILLILIIVFFAQSRGNLIVLSGYLFYYFLVNQNTVKKIKIVITSVISSLIIFVVSPDFGSLIAKRITASFIIFKNYVFGSVGADNSISNRLLLTEESIKLFQQNPLGIGIGASKKVFEENGFSILSIHNFFIEMLVESGMISLFLFVLMLAIIINSLLSKERMYHRKFNRSMNVLMVETLVITIPAIVSISTGYYFIPLYIVLGLGIGLTNIKNWSQPITYSYKEHKN</sequence>
<dbReference type="EMBL" id="CP006939">
    <property type="protein sequence ID" value="AHC16483.1"/>
    <property type="molecule type" value="Genomic_DNA"/>
</dbReference>
<dbReference type="GO" id="GO:0016020">
    <property type="term" value="C:membrane"/>
    <property type="evidence" value="ECO:0007669"/>
    <property type="project" value="UniProtKB-SubCell"/>
</dbReference>
<feature type="transmembrane region" description="Helical" evidence="5">
    <location>
        <begin position="18"/>
        <end position="36"/>
    </location>
</feature>
<keyword evidence="2 5" id="KW-0812">Transmembrane</keyword>
<evidence type="ECO:0000256" key="1">
    <source>
        <dbReference type="ARBA" id="ARBA00004141"/>
    </source>
</evidence>
<dbReference type="OrthoDB" id="9255580at2"/>
<name>V5WL73_9SPIO</name>
<keyword evidence="3 5" id="KW-1133">Transmembrane helix</keyword>
<dbReference type="STRING" id="1307761.L21SP2_3141"/>
<gene>
    <name evidence="7" type="ORF">L21SP2_3141</name>
</gene>
<protein>
    <submittedName>
        <fullName evidence="7">Teichuronic acid biosynthesis protein TuaE, putative secreted polysaccharide polymerase</fullName>
    </submittedName>
</protein>
<evidence type="ECO:0000256" key="4">
    <source>
        <dbReference type="ARBA" id="ARBA00023136"/>
    </source>
</evidence>
<feature type="transmembrane region" description="Helical" evidence="5">
    <location>
        <begin position="235"/>
        <end position="252"/>
    </location>
</feature>
<dbReference type="HOGENOM" id="CLU_645409_0_0_12"/>
<dbReference type="PANTHER" id="PTHR37422:SF17">
    <property type="entry name" value="O-ANTIGEN LIGASE"/>
    <property type="match status" value="1"/>
</dbReference>
<reference evidence="7 8" key="1">
    <citation type="journal article" date="2015" name="Stand. Genomic Sci.">
        <title>Complete genome sequence and description of Salinispira pacifica gen. nov., sp. nov., a novel spirochaete isolated form a hypersaline microbial mat.</title>
        <authorList>
            <person name="Ben Hania W."/>
            <person name="Joseph M."/>
            <person name="Schumann P."/>
            <person name="Bunk B."/>
            <person name="Fiebig A."/>
            <person name="Sproer C."/>
            <person name="Klenk H.P."/>
            <person name="Fardeau M.L."/>
            <person name="Spring S."/>
        </authorList>
    </citation>
    <scope>NUCLEOTIDE SEQUENCE [LARGE SCALE GENOMIC DNA]</scope>
    <source>
        <strain evidence="7 8">L21-RPul-D2</strain>
    </source>
</reference>
<accession>V5WL73</accession>
<evidence type="ECO:0000256" key="3">
    <source>
        <dbReference type="ARBA" id="ARBA00022989"/>
    </source>
</evidence>
<dbReference type="Pfam" id="PF04932">
    <property type="entry name" value="Wzy_C"/>
    <property type="match status" value="1"/>
</dbReference>
<organism evidence="7 8">
    <name type="scientific">Salinispira pacifica</name>
    <dbReference type="NCBI Taxonomy" id="1307761"/>
    <lineage>
        <taxon>Bacteria</taxon>
        <taxon>Pseudomonadati</taxon>
        <taxon>Spirochaetota</taxon>
        <taxon>Spirochaetia</taxon>
        <taxon>Spirochaetales</taxon>
        <taxon>Spirochaetaceae</taxon>
        <taxon>Salinispira</taxon>
    </lineage>
</organism>
<feature type="transmembrane region" description="Helical" evidence="5">
    <location>
        <begin position="71"/>
        <end position="89"/>
    </location>
</feature>
<feature type="domain" description="O-antigen ligase-related" evidence="6">
    <location>
        <begin position="197"/>
        <end position="344"/>
    </location>
</feature>
<dbReference type="Proteomes" id="UP000018680">
    <property type="component" value="Chromosome"/>
</dbReference>
<keyword evidence="4 5" id="KW-0472">Membrane</keyword>
<feature type="transmembrane region" description="Helical" evidence="5">
    <location>
        <begin position="95"/>
        <end position="112"/>
    </location>
</feature>
<feature type="transmembrane region" description="Helical" evidence="5">
    <location>
        <begin position="124"/>
        <end position="147"/>
    </location>
</feature>
<dbReference type="KEGG" id="slr:L21SP2_3141"/>
<evidence type="ECO:0000256" key="5">
    <source>
        <dbReference type="SAM" id="Phobius"/>
    </source>
</evidence>